<feature type="domain" description="Anti-sigma K factor RskA C-terminal" evidence="12">
    <location>
        <begin position="100"/>
        <end position="237"/>
    </location>
</feature>
<keyword evidence="5 11" id="KW-1133">Transmembrane helix</keyword>
<dbReference type="PANTHER" id="PTHR37461">
    <property type="entry name" value="ANTI-SIGMA-K FACTOR RSKA"/>
    <property type="match status" value="1"/>
</dbReference>
<dbReference type="STRING" id="909613.UO65_2222"/>
<keyword evidence="6" id="KW-0805">Transcription regulation</keyword>
<evidence type="ECO:0000256" key="1">
    <source>
        <dbReference type="ARBA" id="ARBA00004167"/>
    </source>
</evidence>
<dbReference type="InterPro" id="IPR041916">
    <property type="entry name" value="Anti_sigma_zinc_sf"/>
</dbReference>
<evidence type="ECO:0000256" key="3">
    <source>
        <dbReference type="ARBA" id="ARBA00022475"/>
    </source>
</evidence>
<dbReference type="PATRIC" id="fig|909613.9.peg.2229"/>
<dbReference type="Gene3D" id="1.10.10.1320">
    <property type="entry name" value="Anti-sigma factor, zinc-finger domain"/>
    <property type="match status" value="1"/>
</dbReference>
<evidence type="ECO:0000256" key="11">
    <source>
        <dbReference type="SAM" id="Phobius"/>
    </source>
</evidence>
<keyword evidence="3" id="KW-1003">Cell membrane</keyword>
<dbReference type="PANTHER" id="PTHR37461:SF1">
    <property type="entry name" value="ANTI-SIGMA-K FACTOR RSKA"/>
    <property type="match status" value="1"/>
</dbReference>
<accession>W7INK7</accession>
<name>W7INK7_9PSEU</name>
<organism evidence="14 15">
    <name type="scientific">Actinokineospora spheciospongiae</name>
    <dbReference type="NCBI Taxonomy" id="909613"/>
    <lineage>
        <taxon>Bacteria</taxon>
        <taxon>Bacillati</taxon>
        <taxon>Actinomycetota</taxon>
        <taxon>Actinomycetes</taxon>
        <taxon>Pseudonocardiales</taxon>
        <taxon>Pseudonocardiaceae</taxon>
        <taxon>Actinokineospora</taxon>
    </lineage>
</organism>
<evidence type="ECO:0000313" key="14">
    <source>
        <dbReference type="EMBL" id="EWC62475.1"/>
    </source>
</evidence>
<proteinExistence type="predicted"/>
<comment type="caution">
    <text evidence="14">The sequence shown here is derived from an EMBL/GenBank/DDBJ whole genome shotgun (WGS) entry which is preliminary data.</text>
</comment>
<evidence type="ECO:0000256" key="2">
    <source>
        <dbReference type="ARBA" id="ARBA00004236"/>
    </source>
</evidence>
<keyword evidence="15" id="KW-1185">Reference proteome</keyword>
<sequence length="247" mass="25534">MTADIHALTGAYALDAIPEFERAEFERHLAECESCAQEVRELQATATRLGEAASDQPPAELKSQVLARIAEVRQLPPVDDLTARRERRSAAGAPLVTKFLGVAAALLLVVSVSLGVLLVRNTNDLDSTQQQAAAVSDLLSAGDARVVSGSTTTGLNGTVVVSRERGQVMLLAGNVPSAPDGKTYQVWLMGDGAPRPIGLMAPNPSGHASLLTTPGIGAAQDIGVTVEPAGGSPAPTGDLVMQMTLPV</sequence>
<comment type="subcellular location">
    <subcellularLocation>
        <location evidence="2">Cell membrane</location>
    </subcellularLocation>
    <subcellularLocation>
        <location evidence="1">Membrane</location>
        <topology evidence="1">Single-pass membrane protein</topology>
    </subcellularLocation>
</comment>
<dbReference type="Pfam" id="PF22618">
    <property type="entry name" value="RskA_N"/>
    <property type="match status" value="1"/>
</dbReference>
<protein>
    <recommendedName>
        <fullName evidence="10">Regulator of SigK</fullName>
    </recommendedName>
    <alternativeName>
        <fullName evidence="9">Sigma-K anti-sigma factor RskA</fullName>
    </alternativeName>
</protein>
<dbReference type="InterPro" id="IPR053877">
    <property type="entry name" value="RskA_N"/>
</dbReference>
<gene>
    <name evidence="14" type="ORF">UO65_2222</name>
</gene>
<dbReference type="Proteomes" id="UP000019277">
    <property type="component" value="Unassembled WGS sequence"/>
</dbReference>
<evidence type="ECO:0000256" key="7">
    <source>
        <dbReference type="ARBA" id="ARBA00023136"/>
    </source>
</evidence>
<keyword evidence="4 11" id="KW-0812">Transmembrane</keyword>
<evidence type="ECO:0000313" key="15">
    <source>
        <dbReference type="Proteomes" id="UP000019277"/>
    </source>
</evidence>
<evidence type="ECO:0000259" key="13">
    <source>
        <dbReference type="Pfam" id="PF22618"/>
    </source>
</evidence>
<evidence type="ECO:0000256" key="4">
    <source>
        <dbReference type="ARBA" id="ARBA00022692"/>
    </source>
</evidence>
<dbReference type="InterPro" id="IPR051474">
    <property type="entry name" value="Anti-sigma-K/W_factor"/>
</dbReference>
<dbReference type="RefSeq" id="WP_035281335.1">
    <property type="nucleotide sequence ID" value="NZ_AYXG01000078.1"/>
</dbReference>
<evidence type="ECO:0000259" key="12">
    <source>
        <dbReference type="Pfam" id="PF10099"/>
    </source>
</evidence>
<dbReference type="InterPro" id="IPR018764">
    <property type="entry name" value="RskA_C"/>
</dbReference>
<dbReference type="GO" id="GO:0016989">
    <property type="term" value="F:sigma factor antagonist activity"/>
    <property type="evidence" value="ECO:0007669"/>
    <property type="project" value="TreeGrafter"/>
</dbReference>
<dbReference type="OrthoDB" id="153510at2"/>
<dbReference type="EMBL" id="AYXG01000078">
    <property type="protein sequence ID" value="EWC62475.1"/>
    <property type="molecule type" value="Genomic_DNA"/>
</dbReference>
<evidence type="ECO:0000256" key="9">
    <source>
        <dbReference type="ARBA" id="ARBA00029829"/>
    </source>
</evidence>
<keyword evidence="7 11" id="KW-0472">Membrane</keyword>
<evidence type="ECO:0000256" key="10">
    <source>
        <dbReference type="ARBA" id="ARBA00030803"/>
    </source>
</evidence>
<dbReference type="Pfam" id="PF10099">
    <property type="entry name" value="RskA_C"/>
    <property type="match status" value="1"/>
</dbReference>
<dbReference type="eggNOG" id="COG5343">
    <property type="taxonomic scope" value="Bacteria"/>
</dbReference>
<feature type="domain" description="Anti-sigma-K factor RskA N-terminal" evidence="13">
    <location>
        <begin position="7"/>
        <end position="45"/>
    </location>
</feature>
<keyword evidence="8" id="KW-0804">Transcription</keyword>
<feature type="transmembrane region" description="Helical" evidence="11">
    <location>
        <begin position="95"/>
        <end position="119"/>
    </location>
</feature>
<dbReference type="GO" id="GO:0006417">
    <property type="term" value="P:regulation of translation"/>
    <property type="evidence" value="ECO:0007669"/>
    <property type="project" value="TreeGrafter"/>
</dbReference>
<evidence type="ECO:0000256" key="6">
    <source>
        <dbReference type="ARBA" id="ARBA00023015"/>
    </source>
</evidence>
<evidence type="ECO:0000256" key="8">
    <source>
        <dbReference type="ARBA" id="ARBA00023163"/>
    </source>
</evidence>
<reference evidence="14 15" key="1">
    <citation type="journal article" date="2014" name="Genome Announc.">
        <title>Draft Genome Sequence of the Antitrypanosomally Active Sponge-Associated Bacterium Actinokineospora sp. Strain EG49.</title>
        <authorList>
            <person name="Harjes J."/>
            <person name="Ryu T."/>
            <person name="Abdelmohsen U.R."/>
            <person name="Moitinho-Silva L."/>
            <person name="Horn H."/>
            <person name="Ravasi T."/>
            <person name="Hentschel U."/>
        </authorList>
    </citation>
    <scope>NUCLEOTIDE SEQUENCE [LARGE SCALE GENOMIC DNA]</scope>
    <source>
        <strain evidence="14 15">EG49</strain>
    </source>
</reference>
<evidence type="ECO:0000256" key="5">
    <source>
        <dbReference type="ARBA" id="ARBA00022989"/>
    </source>
</evidence>
<dbReference type="AlphaFoldDB" id="W7INK7"/>
<dbReference type="GO" id="GO:0005886">
    <property type="term" value="C:plasma membrane"/>
    <property type="evidence" value="ECO:0007669"/>
    <property type="project" value="UniProtKB-SubCell"/>
</dbReference>